<evidence type="ECO:0000256" key="3">
    <source>
        <dbReference type="ARBA" id="ARBA00022729"/>
    </source>
</evidence>
<dbReference type="AlphaFoldDB" id="A0AAN7CLI9"/>
<dbReference type="PANTHER" id="PTHR24269:SF16">
    <property type="entry name" value="PROTEIN SLG1"/>
    <property type="match status" value="1"/>
</dbReference>
<dbReference type="SUPFAM" id="SSF49785">
    <property type="entry name" value="Galactose-binding domain-like"/>
    <property type="match status" value="1"/>
</dbReference>
<feature type="chain" id="PRO_5042964566" evidence="7">
    <location>
        <begin position="23"/>
        <end position="595"/>
    </location>
</feature>
<dbReference type="InterPro" id="IPR051836">
    <property type="entry name" value="Kremen_rcpt"/>
</dbReference>
<keyword evidence="3 7" id="KW-0732">Signal</keyword>
<keyword evidence="6" id="KW-0325">Glycoprotein</keyword>
<feature type="signal peptide" evidence="7">
    <location>
        <begin position="1"/>
        <end position="22"/>
    </location>
</feature>
<dbReference type="InterPro" id="IPR008979">
    <property type="entry name" value="Galactose-bd-like_sf"/>
</dbReference>
<dbReference type="PANTHER" id="PTHR24269">
    <property type="entry name" value="KREMEN PROTEIN"/>
    <property type="match status" value="1"/>
</dbReference>
<feature type="domain" description="WSC" evidence="8">
    <location>
        <begin position="239"/>
        <end position="329"/>
    </location>
</feature>
<dbReference type="EMBL" id="MU857810">
    <property type="protein sequence ID" value="KAK4243492.1"/>
    <property type="molecule type" value="Genomic_DNA"/>
</dbReference>
<evidence type="ECO:0000313" key="10">
    <source>
        <dbReference type="Proteomes" id="UP001303647"/>
    </source>
</evidence>
<comment type="caution">
    <text evidence="9">The sequence shown here is derived from an EMBL/GenBank/DDBJ whole genome shotgun (WGS) entry which is preliminary data.</text>
</comment>
<feature type="domain" description="WSC" evidence="8">
    <location>
        <begin position="34"/>
        <end position="126"/>
    </location>
</feature>
<gene>
    <name evidence="9" type="ORF">C7999DRAFT_36169</name>
</gene>
<sequence>MASPRSGPLATSILALVASVSSLPNGLVRRQATTYTFSGCYVDNSDNNRALPAASYADDHMTVASCAAFCSSFKYFGLEYGRECYCDNAISIAATSIDVSDCSFPCVGDASATCGASNRLSVYENAAPVPGPAPAELDGAPYVGCFQEGPQRVLPFKGVSTPDMTAAKCAANCEGYAYFGTEYGSECYCGNDVPTNTALESECSMTCSGDSSQLCGAGDRLTVYGPLKVALTTLAPVGDYVYQGCYTDNHERVLTGKSLHDDQMTLEMCAATCNSYAWFGVEYSKECYCGTELASSSIQRPQSDCTMTCSGNHDQVCGNTNRLSVYHNSAITTGGSAQASVGDFQYKSCWTDDVYNRSLKGASYAADDMTLESCATFCSNFAFFGVEYSRECYCDNTVLGAAADEQDCSVLCTGDSSSWCGGSSRLNLYEKKPEPEPTSDGCVSSAPASAVLLNGAFECDTLDPWVVNTNIGGQLTTVGGSKDGSKMLHLFSSYYLQSRATNINIYQILHTVPGQTYQLSFDLLIGGGNGNNWKVAVGSNAPFASGDIGFGDWTTFSTTFTAVGDDQLNLQFNSVVWAYADFYFDNFVIKKVATA</sequence>
<keyword evidence="4" id="KW-1133">Transmembrane helix</keyword>
<evidence type="ECO:0000256" key="6">
    <source>
        <dbReference type="ARBA" id="ARBA00023180"/>
    </source>
</evidence>
<dbReference type="InterPro" id="IPR002889">
    <property type="entry name" value="WSC_carb-bd"/>
</dbReference>
<evidence type="ECO:0000256" key="5">
    <source>
        <dbReference type="ARBA" id="ARBA00023136"/>
    </source>
</evidence>
<name>A0AAN7CLI9_9PEZI</name>
<dbReference type="Gene3D" id="2.60.120.260">
    <property type="entry name" value="Galactose-binding domain-like"/>
    <property type="match status" value="1"/>
</dbReference>
<keyword evidence="10" id="KW-1185">Reference proteome</keyword>
<dbReference type="PROSITE" id="PS51212">
    <property type="entry name" value="WSC"/>
    <property type="match status" value="4"/>
</dbReference>
<reference evidence="9" key="1">
    <citation type="journal article" date="2023" name="Mol. Phylogenet. Evol.">
        <title>Genome-scale phylogeny and comparative genomics of the fungal order Sordariales.</title>
        <authorList>
            <person name="Hensen N."/>
            <person name="Bonometti L."/>
            <person name="Westerberg I."/>
            <person name="Brannstrom I.O."/>
            <person name="Guillou S."/>
            <person name="Cros-Aarteil S."/>
            <person name="Calhoun S."/>
            <person name="Haridas S."/>
            <person name="Kuo A."/>
            <person name="Mondo S."/>
            <person name="Pangilinan J."/>
            <person name="Riley R."/>
            <person name="LaButti K."/>
            <person name="Andreopoulos B."/>
            <person name="Lipzen A."/>
            <person name="Chen C."/>
            <person name="Yan M."/>
            <person name="Daum C."/>
            <person name="Ng V."/>
            <person name="Clum A."/>
            <person name="Steindorff A."/>
            <person name="Ohm R.A."/>
            <person name="Martin F."/>
            <person name="Silar P."/>
            <person name="Natvig D.O."/>
            <person name="Lalanne C."/>
            <person name="Gautier V."/>
            <person name="Ament-Velasquez S.L."/>
            <person name="Kruys A."/>
            <person name="Hutchinson M.I."/>
            <person name="Powell A.J."/>
            <person name="Barry K."/>
            <person name="Miller A.N."/>
            <person name="Grigoriev I.V."/>
            <person name="Debuchy R."/>
            <person name="Gladieux P."/>
            <person name="Hiltunen Thoren M."/>
            <person name="Johannesson H."/>
        </authorList>
    </citation>
    <scope>NUCLEOTIDE SEQUENCE</scope>
    <source>
        <strain evidence="9">CBS 359.72</strain>
    </source>
</reference>
<reference evidence="9" key="2">
    <citation type="submission" date="2023-05" db="EMBL/GenBank/DDBJ databases">
        <authorList>
            <consortium name="Lawrence Berkeley National Laboratory"/>
            <person name="Steindorff A."/>
            <person name="Hensen N."/>
            <person name="Bonometti L."/>
            <person name="Westerberg I."/>
            <person name="Brannstrom I.O."/>
            <person name="Guillou S."/>
            <person name="Cros-Aarteil S."/>
            <person name="Calhoun S."/>
            <person name="Haridas S."/>
            <person name="Kuo A."/>
            <person name="Mondo S."/>
            <person name="Pangilinan J."/>
            <person name="Riley R."/>
            <person name="Labutti K."/>
            <person name="Andreopoulos B."/>
            <person name="Lipzen A."/>
            <person name="Chen C."/>
            <person name="Yanf M."/>
            <person name="Daum C."/>
            <person name="Ng V."/>
            <person name="Clum A."/>
            <person name="Ohm R."/>
            <person name="Martin F."/>
            <person name="Silar P."/>
            <person name="Natvig D."/>
            <person name="Lalanne C."/>
            <person name="Gautier V."/>
            <person name="Ament-Velasquez S.L."/>
            <person name="Kruys A."/>
            <person name="Hutchinson M.I."/>
            <person name="Powell A.J."/>
            <person name="Barry K."/>
            <person name="Miller A.N."/>
            <person name="Grigoriev I.V."/>
            <person name="Debuchy R."/>
            <person name="Gladieux P."/>
            <person name="Thoren M.H."/>
            <person name="Johannesson H."/>
        </authorList>
    </citation>
    <scope>NUCLEOTIDE SEQUENCE</scope>
    <source>
        <strain evidence="9">CBS 359.72</strain>
    </source>
</reference>
<evidence type="ECO:0000256" key="7">
    <source>
        <dbReference type="SAM" id="SignalP"/>
    </source>
</evidence>
<dbReference type="SMART" id="SM00321">
    <property type="entry name" value="WSC"/>
    <property type="match status" value="4"/>
</dbReference>
<dbReference type="Proteomes" id="UP001303647">
    <property type="component" value="Unassembled WGS sequence"/>
</dbReference>
<protein>
    <submittedName>
        <fullName evidence="9">WSC domain-containing protein</fullName>
    </submittedName>
</protein>
<comment type="subcellular location">
    <subcellularLocation>
        <location evidence="1">Membrane</location>
        <topology evidence="1">Single-pass membrane protein</topology>
    </subcellularLocation>
</comment>
<proteinExistence type="predicted"/>
<accession>A0AAN7CLI9</accession>
<keyword evidence="5" id="KW-0472">Membrane</keyword>
<dbReference type="Pfam" id="PF01822">
    <property type="entry name" value="WSC"/>
    <property type="match status" value="4"/>
</dbReference>
<keyword evidence="2" id="KW-0812">Transmembrane</keyword>
<evidence type="ECO:0000256" key="4">
    <source>
        <dbReference type="ARBA" id="ARBA00022989"/>
    </source>
</evidence>
<organism evidence="9 10">
    <name type="scientific">Corynascus novoguineensis</name>
    <dbReference type="NCBI Taxonomy" id="1126955"/>
    <lineage>
        <taxon>Eukaryota</taxon>
        <taxon>Fungi</taxon>
        <taxon>Dikarya</taxon>
        <taxon>Ascomycota</taxon>
        <taxon>Pezizomycotina</taxon>
        <taxon>Sordariomycetes</taxon>
        <taxon>Sordariomycetidae</taxon>
        <taxon>Sordariales</taxon>
        <taxon>Chaetomiaceae</taxon>
        <taxon>Corynascus</taxon>
    </lineage>
</organism>
<feature type="domain" description="WSC" evidence="8">
    <location>
        <begin position="139"/>
        <end position="227"/>
    </location>
</feature>
<evidence type="ECO:0000259" key="8">
    <source>
        <dbReference type="PROSITE" id="PS51212"/>
    </source>
</evidence>
<dbReference type="GO" id="GO:0005886">
    <property type="term" value="C:plasma membrane"/>
    <property type="evidence" value="ECO:0007669"/>
    <property type="project" value="TreeGrafter"/>
</dbReference>
<evidence type="ECO:0000256" key="1">
    <source>
        <dbReference type="ARBA" id="ARBA00004167"/>
    </source>
</evidence>
<evidence type="ECO:0000313" key="9">
    <source>
        <dbReference type="EMBL" id="KAK4243492.1"/>
    </source>
</evidence>
<feature type="domain" description="WSC" evidence="8">
    <location>
        <begin position="343"/>
        <end position="432"/>
    </location>
</feature>
<evidence type="ECO:0000256" key="2">
    <source>
        <dbReference type="ARBA" id="ARBA00022692"/>
    </source>
</evidence>